<dbReference type="CDD" id="cd16922">
    <property type="entry name" value="HATPase_EvgS-ArcB-TorS-like"/>
    <property type="match status" value="1"/>
</dbReference>
<dbReference type="InterPro" id="IPR007891">
    <property type="entry name" value="CHASE3"/>
</dbReference>
<dbReference type="SUPFAM" id="SSF55785">
    <property type="entry name" value="PYP-like sensor domain (PAS domain)"/>
    <property type="match status" value="1"/>
</dbReference>
<dbReference type="SUPFAM" id="SSF47384">
    <property type="entry name" value="Homodimeric domain of signal transducing histidine kinase"/>
    <property type="match status" value="1"/>
</dbReference>
<keyword evidence="10" id="KW-0472">Membrane</keyword>
<dbReference type="GO" id="GO:0000155">
    <property type="term" value="F:phosphorelay sensor kinase activity"/>
    <property type="evidence" value="ECO:0007669"/>
    <property type="project" value="InterPro"/>
</dbReference>
<organism evidence="16 17">
    <name type="scientific">Gloeobacter kilaueensis (strain ATCC BAA-2537 / CCAP 1431/1 / ULC 316 / JS1)</name>
    <dbReference type="NCBI Taxonomy" id="1183438"/>
    <lineage>
        <taxon>Bacteria</taxon>
        <taxon>Bacillati</taxon>
        <taxon>Cyanobacteriota</taxon>
        <taxon>Cyanophyceae</taxon>
        <taxon>Gloeobacterales</taxon>
        <taxon>Gloeobacteraceae</taxon>
        <taxon>Gloeobacter</taxon>
    </lineage>
</organism>
<dbReference type="InterPro" id="IPR036097">
    <property type="entry name" value="HisK_dim/P_sf"/>
</dbReference>
<dbReference type="Pfam" id="PF08448">
    <property type="entry name" value="PAS_4"/>
    <property type="match status" value="1"/>
</dbReference>
<keyword evidence="17" id="KW-1185">Reference proteome</keyword>
<dbReference type="InterPro" id="IPR011006">
    <property type="entry name" value="CheY-like_superfamily"/>
</dbReference>
<dbReference type="Pfam" id="PF13185">
    <property type="entry name" value="GAF_2"/>
    <property type="match status" value="1"/>
</dbReference>
<dbReference type="InterPro" id="IPR013656">
    <property type="entry name" value="PAS_4"/>
</dbReference>
<dbReference type="InterPro" id="IPR003594">
    <property type="entry name" value="HATPase_dom"/>
</dbReference>
<dbReference type="SMART" id="SM00387">
    <property type="entry name" value="HATPase_c"/>
    <property type="match status" value="1"/>
</dbReference>
<dbReference type="InterPro" id="IPR003018">
    <property type="entry name" value="GAF"/>
</dbReference>
<dbReference type="KEGG" id="glj:GKIL_4121"/>
<dbReference type="OrthoDB" id="580816at2"/>
<keyword evidence="10" id="KW-1133">Transmembrane helix</keyword>
<dbReference type="Pfam" id="PF02518">
    <property type="entry name" value="HATPase_c"/>
    <property type="match status" value="1"/>
</dbReference>
<evidence type="ECO:0000256" key="10">
    <source>
        <dbReference type="SAM" id="Phobius"/>
    </source>
</evidence>
<feature type="domain" description="PAS" evidence="13">
    <location>
        <begin position="446"/>
        <end position="487"/>
    </location>
</feature>
<dbReference type="InterPro" id="IPR029016">
    <property type="entry name" value="GAF-like_dom_sf"/>
</dbReference>
<dbReference type="NCBIfam" id="TIGR00229">
    <property type="entry name" value="sensory_box"/>
    <property type="match status" value="1"/>
</dbReference>
<feature type="domain" description="Histidine kinase" evidence="11">
    <location>
        <begin position="636"/>
        <end position="854"/>
    </location>
</feature>
<dbReference type="PANTHER" id="PTHR43047">
    <property type="entry name" value="TWO-COMPONENT HISTIDINE PROTEIN KINASE"/>
    <property type="match status" value="1"/>
</dbReference>
<dbReference type="EMBL" id="CP003587">
    <property type="protein sequence ID" value="AGY60367.1"/>
    <property type="molecule type" value="Genomic_DNA"/>
</dbReference>
<keyword evidence="5 16" id="KW-0808">Transferase</keyword>
<evidence type="ECO:0000256" key="8">
    <source>
        <dbReference type="PROSITE-ProRule" id="PRU00169"/>
    </source>
</evidence>
<dbReference type="SMART" id="SM00448">
    <property type="entry name" value="REC"/>
    <property type="match status" value="2"/>
</dbReference>
<dbReference type="SMART" id="SM00065">
    <property type="entry name" value="GAF"/>
    <property type="match status" value="1"/>
</dbReference>
<dbReference type="CDD" id="cd06225">
    <property type="entry name" value="HAMP"/>
    <property type="match status" value="1"/>
</dbReference>
<dbReference type="AlphaFoldDB" id="U5QN17"/>
<evidence type="ECO:0000259" key="11">
    <source>
        <dbReference type="PROSITE" id="PS50109"/>
    </source>
</evidence>
<dbReference type="Gene3D" id="3.40.50.2300">
    <property type="match status" value="2"/>
</dbReference>
<dbReference type="Pfam" id="PF00072">
    <property type="entry name" value="Response_reg"/>
    <property type="match status" value="2"/>
</dbReference>
<comment type="catalytic activity">
    <reaction evidence="1">
        <text>ATP + protein L-histidine = ADP + protein N-phospho-L-histidine.</text>
        <dbReference type="EC" id="2.7.13.3"/>
    </reaction>
</comment>
<keyword evidence="7" id="KW-0902">Two-component regulatory system</keyword>
<dbReference type="SUPFAM" id="SSF52172">
    <property type="entry name" value="CheY-like"/>
    <property type="match status" value="2"/>
</dbReference>
<dbReference type="SUPFAM" id="SSF55874">
    <property type="entry name" value="ATPase domain of HSP90 chaperone/DNA topoisomerase II/histidine kinase"/>
    <property type="match status" value="1"/>
</dbReference>
<dbReference type="PROSITE" id="PS50885">
    <property type="entry name" value="HAMP"/>
    <property type="match status" value="1"/>
</dbReference>
<dbReference type="GO" id="GO:0009927">
    <property type="term" value="F:histidine phosphotransfer kinase activity"/>
    <property type="evidence" value="ECO:0007669"/>
    <property type="project" value="TreeGrafter"/>
</dbReference>
<evidence type="ECO:0000256" key="2">
    <source>
        <dbReference type="ARBA" id="ARBA00004370"/>
    </source>
</evidence>
<dbReference type="Gene3D" id="6.10.340.10">
    <property type="match status" value="1"/>
</dbReference>
<dbReference type="InterPro" id="IPR000014">
    <property type="entry name" value="PAS"/>
</dbReference>
<dbReference type="SUPFAM" id="SSF55781">
    <property type="entry name" value="GAF domain-like"/>
    <property type="match status" value="1"/>
</dbReference>
<evidence type="ECO:0000313" key="17">
    <source>
        <dbReference type="Proteomes" id="UP000017396"/>
    </source>
</evidence>
<gene>
    <name evidence="16" type="primary">pleD</name>
    <name evidence="16" type="ORF">GKIL_4121</name>
</gene>
<dbReference type="InterPro" id="IPR036890">
    <property type="entry name" value="HATPase_C_sf"/>
</dbReference>
<dbReference type="InterPro" id="IPR000700">
    <property type="entry name" value="PAS-assoc_C"/>
</dbReference>
<dbReference type="CDD" id="cd19410">
    <property type="entry name" value="HK9-like_sensor"/>
    <property type="match status" value="1"/>
</dbReference>
<dbReference type="Gene3D" id="3.30.450.20">
    <property type="entry name" value="PAS domain"/>
    <property type="match status" value="1"/>
</dbReference>
<dbReference type="InterPro" id="IPR001789">
    <property type="entry name" value="Sig_transdc_resp-reg_receiver"/>
</dbReference>
<keyword evidence="6 16" id="KW-0418">Kinase</keyword>
<evidence type="ECO:0000256" key="5">
    <source>
        <dbReference type="ARBA" id="ARBA00022679"/>
    </source>
</evidence>
<dbReference type="InterPro" id="IPR003661">
    <property type="entry name" value="HisK_dim/P_dom"/>
</dbReference>
<dbReference type="Gene3D" id="1.10.287.130">
    <property type="match status" value="1"/>
</dbReference>
<evidence type="ECO:0000259" key="14">
    <source>
        <dbReference type="PROSITE" id="PS50113"/>
    </source>
</evidence>
<keyword evidence="4 8" id="KW-0597">Phosphoprotein</keyword>
<dbReference type="InterPro" id="IPR004358">
    <property type="entry name" value="Sig_transdc_His_kin-like_C"/>
</dbReference>
<dbReference type="eggNOG" id="COG2205">
    <property type="taxonomic scope" value="Bacteria"/>
</dbReference>
<feature type="domain" description="PAC" evidence="14">
    <location>
        <begin position="524"/>
        <end position="576"/>
    </location>
</feature>
<dbReference type="InterPro" id="IPR035965">
    <property type="entry name" value="PAS-like_dom_sf"/>
</dbReference>
<dbReference type="eggNOG" id="COG2203">
    <property type="taxonomic scope" value="Bacteria"/>
</dbReference>
<dbReference type="CDD" id="cd00082">
    <property type="entry name" value="HisKA"/>
    <property type="match status" value="1"/>
</dbReference>
<dbReference type="SMART" id="SM00388">
    <property type="entry name" value="HisKA"/>
    <property type="match status" value="1"/>
</dbReference>
<feature type="modified residue" description="4-aspartylphosphate" evidence="8">
    <location>
        <position position="1037"/>
    </location>
</feature>
<dbReference type="eggNOG" id="COG5278">
    <property type="taxonomic scope" value="Bacteria"/>
</dbReference>
<evidence type="ECO:0000256" key="6">
    <source>
        <dbReference type="ARBA" id="ARBA00022777"/>
    </source>
</evidence>
<dbReference type="PROSITE" id="PS50110">
    <property type="entry name" value="RESPONSE_REGULATORY"/>
    <property type="match status" value="2"/>
</dbReference>
<dbReference type="PANTHER" id="PTHR43047:SF72">
    <property type="entry name" value="OSMOSENSING HISTIDINE PROTEIN KINASE SLN1"/>
    <property type="match status" value="1"/>
</dbReference>
<feature type="coiled-coil region" evidence="9">
    <location>
        <begin position="564"/>
        <end position="629"/>
    </location>
</feature>
<evidence type="ECO:0000256" key="9">
    <source>
        <dbReference type="SAM" id="Coils"/>
    </source>
</evidence>
<dbReference type="Gene3D" id="3.30.450.40">
    <property type="match status" value="1"/>
</dbReference>
<dbReference type="Proteomes" id="UP000017396">
    <property type="component" value="Chromosome"/>
</dbReference>
<dbReference type="InterPro" id="IPR003660">
    <property type="entry name" value="HAMP_dom"/>
</dbReference>
<feature type="modified residue" description="4-aspartylphosphate" evidence="8">
    <location>
        <position position="917"/>
    </location>
</feature>
<proteinExistence type="predicted"/>
<dbReference type="SMART" id="SM00091">
    <property type="entry name" value="PAS"/>
    <property type="match status" value="1"/>
</dbReference>
<evidence type="ECO:0000256" key="4">
    <source>
        <dbReference type="ARBA" id="ARBA00022553"/>
    </source>
</evidence>
<feature type="domain" description="Response regulatory" evidence="12">
    <location>
        <begin position="988"/>
        <end position="1105"/>
    </location>
</feature>
<dbReference type="Pfam" id="PF00672">
    <property type="entry name" value="HAMP"/>
    <property type="match status" value="1"/>
</dbReference>
<dbReference type="PROSITE" id="PS50113">
    <property type="entry name" value="PAC"/>
    <property type="match status" value="1"/>
</dbReference>
<dbReference type="eggNOG" id="COG0784">
    <property type="taxonomic scope" value="Bacteria"/>
</dbReference>
<evidence type="ECO:0000313" key="16">
    <source>
        <dbReference type="EMBL" id="AGY60367.1"/>
    </source>
</evidence>
<dbReference type="InterPro" id="IPR005467">
    <property type="entry name" value="His_kinase_dom"/>
</dbReference>
<sequence length="1117" mass="123386">MLSRSKTGKQTSIVRRLLITLGILLGIVLIVSGIGQLLIVSQIGDLKQSYRQSRELSIQLGSILEGMTNQETGIRGYVIARDEVFLRPFYEGRAEYLHSLESTRQLIVPLTTRFDDEAMRKQLLMRLDAVEQAAEDWYDYVRSNILEPVRQGQAESALDAVRNRQGKLRFDRVRSAVASLQQQNTILFQRIEAQIGERQGRIELLSFGLLAIAGVVGGTVAWRLTRELREPLAALEQTALALGEGNFAARVPAEALQGKDELAVLAGTFNQMAERLGRQNLALRERDILDGLRQLDLILVEEIELGRLGERLLAGLGELTDSQLGALYLVEDGQLVLQVGRGLDSPALRLQPGEGMIGLAASRREPVFVERPGSEEPLALNTPAGALPLRSLSAWPLISNQQLVGVLFLAGLDPLTPQARNLLGSVAGRLAIALLNSRSVRAIEETRARLAATFEQMSDGVAITDSTGDPLVINPAGRRILGLKPDEPIDSGWQKRIELLSAGGEKLTAEELPVQRAVRFGSTIRSDLMLRVAGMTPLLVSVSASPLKDERGVVYGVVTVFRDVTVEREREARLAEQARELEELNSTLKITNEELEMQRNELEAVNEEIEQQRLQIEEQNRELLEADRQKNAFLASMSHELRTPLNAILGFSQLLMRNSLLKDQPQLMLQLERIYQNGRIQLRLVNDILDLAKIKAGKIELQYQPVALEAFIREIYASLESLAVQKNLKVAIAVSPSLQAVRTDPQQLRTIVTNLLSNAFKYTERGEVSVRVRELPDRHFEIVVRDTGIGIAAEQQGKVFDEFSRLEGAAVRQAGTGLGLAICKRLVNLMGGQIELASVVGEGSTFTVRLPDGPPPAASRPPRTSPPKVLIIEDDLQVQQLIATRLAERPYRLLFAPDSIEGIQIARIEQPDAIVLDPALPSMDLWKVLFELRTDPATMSTPILLQSVVGEQGLAIPLGLADFLTRPVGQESLLAVLRSRRVQPEGEAILVVDDIADNREYLAACLRDEGYRVVLAASGPEALDYLENHVPQLVILDLMMPQMDGFEVLSRLRSLPGGKHLPVIILSAMDLTDEQRRTLLAQQTEQILKKGAQSIDELLALLDETLKRRLDAMAASE</sequence>
<dbReference type="PROSITE" id="PS50112">
    <property type="entry name" value="PAS"/>
    <property type="match status" value="1"/>
</dbReference>
<dbReference type="Pfam" id="PF05227">
    <property type="entry name" value="CHASE3"/>
    <property type="match status" value="1"/>
</dbReference>
<dbReference type="GO" id="GO:0005886">
    <property type="term" value="C:plasma membrane"/>
    <property type="evidence" value="ECO:0007669"/>
    <property type="project" value="TreeGrafter"/>
</dbReference>
<dbReference type="STRING" id="1183438.GKIL_4121"/>
<evidence type="ECO:0000259" key="12">
    <source>
        <dbReference type="PROSITE" id="PS50110"/>
    </source>
</evidence>
<dbReference type="PROSITE" id="PS50109">
    <property type="entry name" value="HIS_KIN"/>
    <property type="match status" value="1"/>
</dbReference>
<feature type="domain" description="HAMP" evidence="15">
    <location>
        <begin position="226"/>
        <end position="281"/>
    </location>
</feature>
<dbReference type="SUPFAM" id="SSF158472">
    <property type="entry name" value="HAMP domain-like"/>
    <property type="match status" value="1"/>
</dbReference>
<dbReference type="Gene3D" id="3.30.565.10">
    <property type="entry name" value="Histidine kinase-like ATPase, C-terminal domain"/>
    <property type="match status" value="1"/>
</dbReference>
<keyword evidence="10" id="KW-0812">Transmembrane</keyword>
<comment type="subcellular location">
    <subcellularLocation>
        <location evidence="2">Membrane</location>
    </subcellularLocation>
</comment>
<dbReference type="Pfam" id="PF00512">
    <property type="entry name" value="HisKA"/>
    <property type="match status" value="1"/>
</dbReference>
<dbReference type="CDD" id="cd00130">
    <property type="entry name" value="PAS"/>
    <property type="match status" value="1"/>
</dbReference>
<dbReference type="eggNOG" id="COG0745">
    <property type="taxonomic scope" value="Bacteria"/>
</dbReference>
<evidence type="ECO:0000256" key="3">
    <source>
        <dbReference type="ARBA" id="ARBA00012438"/>
    </source>
</evidence>
<name>U5QN17_GLOK1</name>
<evidence type="ECO:0000256" key="1">
    <source>
        <dbReference type="ARBA" id="ARBA00000085"/>
    </source>
</evidence>
<reference evidence="16 17" key="1">
    <citation type="journal article" date="2013" name="PLoS ONE">
        <title>Cultivation and Complete Genome Sequencing of Gloeobacter kilaueensis sp. nov., from a Lava Cave in Kilauea Caldera, Hawai'i.</title>
        <authorList>
            <person name="Saw J.H."/>
            <person name="Schatz M."/>
            <person name="Brown M.V."/>
            <person name="Kunkel D.D."/>
            <person name="Foster J.S."/>
            <person name="Shick H."/>
            <person name="Christensen S."/>
            <person name="Hou S."/>
            <person name="Wan X."/>
            <person name="Donachie S.P."/>
        </authorList>
    </citation>
    <scope>NUCLEOTIDE SEQUENCE [LARGE SCALE GENOMIC DNA]</scope>
    <source>
        <strain evidence="17">JS</strain>
    </source>
</reference>
<dbReference type="FunFam" id="3.30.565.10:FF:000049">
    <property type="entry name" value="Two-component sensor histidine kinase"/>
    <property type="match status" value="1"/>
</dbReference>
<keyword evidence="9" id="KW-0175">Coiled coil</keyword>
<dbReference type="PRINTS" id="PR00344">
    <property type="entry name" value="BCTRLSENSOR"/>
</dbReference>
<dbReference type="SMART" id="SM00304">
    <property type="entry name" value="HAMP"/>
    <property type="match status" value="1"/>
</dbReference>
<dbReference type="EC" id="2.7.13.3" evidence="3"/>
<dbReference type="HOGENOM" id="CLU_000445_127_0_3"/>
<evidence type="ECO:0000259" key="15">
    <source>
        <dbReference type="PROSITE" id="PS50885"/>
    </source>
</evidence>
<feature type="domain" description="Response regulatory" evidence="12">
    <location>
        <begin position="868"/>
        <end position="981"/>
    </location>
</feature>
<evidence type="ECO:0000259" key="13">
    <source>
        <dbReference type="PROSITE" id="PS50112"/>
    </source>
</evidence>
<protein>
    <recommendedName>
        <fullName evidence="3">histidine kinase</fullName>
        <ecNumber evidence="3">2.7.13.3</ecNumber>
    </recommendedName>
</protein>
<accession>U5QN17</accession>
<evidence type="ECO:0000256" key="7">
    <source>
        <dbReference type="ARBA" id="ARBA00023012"/>
    </source>
</evidence>
<feature type="transmembrane region" description="Helical" evidence="10">
    <location>
        <begin position="17"/>
        <end position="40"/>
    </location>
</feature>